<evidence type="ECO:0000313" key="6">
    <source>
        <dbReference type="Proteomes" id="UP000608071"/>
    </source>
</evidence>
<keyword evidence="3" id="KW-0804">Transcription</keyword>
<protein>
    <submittedName>
        <fullName evidence="5">MarR family transcriptional regulator</fullName>
    </submittedName>
</protein>
<keyword evidence="6" id="KW-1185">Reference proteome</keyword>
<dbReference type="Pfam" id="PF01047">
    <property type="entry name" value="MarR"/>
    <property type="match status" value="1"/>
</dbReference>
<dbReference type="InterPro" id="IPR039422">
    <property type="entry name" value="MarR/SlyA-like"/>
</dbReference>
<evidence type="ECO:0000256" key="1">
    <source>
        <dbReference type="ARBA" id="ARBA00023015"/>
    </source>
</evidence>
<dbReference type="InterPro" id="IPR023187">
    <property type="entry name" value="Tscrpt_reg_MarR-type_CS"/>
</dbReference>
<dbReference type="InterPro" id="IPR036390">
    <property type="entry name" value="WH_DNA-bd_sf"/>
</dbReference>
<dbReference type="SUPFAM" id="SSF46785">
    <property type="entry name" value="Winged helix' DNA-binding domain"/>
    <property type="match status" value="1"/>
</dbReference>
<keyword evidence="2" id="KW-0238">DNA-binding</keyword>
<dbReference type="PANTHER" id="PTHR33164">
    <property type="entry name" value="TRANSCRIPTIONAL REGULATOR, MARR FAMILY"/>
    <property type="match status" value="1"/>
</dbReference>
<comment type="caution">
    <text evidence="5">The sequence shown here is derived from an EMBL/GenBank/DDBJ whole genome shotgun (WGS) entry which is preliminary data.</text>
</comment>
<evidence type="ECO:0000256" key="2">
    <source>
        <dbReference type="ARBA" id="ARBA00023125"/>
    </source>
</evidence>
<name>A0ABR8SX90_9BACL</name>
<organism evidence="5 6">
    <name type="scientific">Paenibacillus gallinarum</name>
    <dbReference type="NCBI Taxonomy" id="2762232"/>
    <lineage>
        <taxon>Bacteria</taxon>
        <taxon>Bacillati</taxon>
        <taxon>Bacillota</taxon>
        <taxon>Bacilli</taxon>
        <taxon>Bacillales</taxon>
        <taxon>Paenibacillaceae</taxon>
        <taxon>Paenibacillus</taxon>
    </lineage>
</organism>
<evidence type="ECO:0000313" key="5">
    <source>
        <dbReference type="EMBL" id="MBD7968122.1"/>
    </source>
</evidence>
<evidence type="ECO:0000256" key="3">
    <source>
        <dbReference type="ARBA" id="ARBA00023163"/>
    </source>
</evidence>
<dbReference type="PROSITE" id="PS01117">
    <property type="entry name" value="HTH_MARR_1"/>
    <property type="match status" value="1"/>
</dbReference>
<feature type="domain" description="HTH marR-type" evidence="4">
    <location>
        <begin position="7"/>
        <end position="140"/>
    </location>
</feature>
<dbReference type="InterPro" id="IPR000835">
    <property type="entry name" value="HTH_MarR-typ"/>
</dbReference>
<evidence type="ECO:0000259" key="4">
    <source>
        <dbReference type="PROSITE" id="PS50995"/>
    </source>
</evidence>
<dbReference type="SMART" id="SM00347">
    <property type="entry name" value="HTH_MARR"/>
    <property type="match status" value="1"/>
</dbReference>
<reference evidence="5 6" key="1">
    <citation type="submission" date="2020-08" db="EMBL/GenBank/DDBJ databases">
        <title>A Genomic Blueprint of the Chicken Gut Microbiome.</title>
        <authorList>
            <person name="Gilroy R."/>
            <person name="Ravi A."/>
            <person name="Getino M."/>
            <person name="Pursley I."/>
            <person name="Horton D.L."/>
            <person name="Alikhan N.-F."/>
            <person name="Baker D."/>
            <person name="Gharbi K."/>
            <person name="Hall N."/>
            <person name="Watson M."/>
            <person name="Adriaenssens E.M."/>
            <person name="Foster-Nyarko E."/>
            <person name="Jarju S."/>
            <person name="Secka A."/>
            <person name="Antonio M."/>
            <person name="Oren A."/>
            <person name="Chaudhuri R."/>
            <person name="La Ragione R.M."/>
            <person name="Hildebrand F."/>
            <person name="Pallen M.J."/>
        </authorList>
    </citation>
    <scope>NUCLEOTIDE SEQUENCE [LARGE SCALE GENOMIC DNA]</scope>
    <source>
        <strain evidence="5 6">Sa2BVA9</strain>
    </source>
</reference>
<dbReference type="PANTHER" id="PTHR33164:SF102">
    <property type="entry name" value="TRANSCRIPTIONAL REGULATORY PROTEIN"/>
    <property type="match status" value="1"/>
</dbReference>
<gene>
    <name evidence="5" type="ORF">H9647_08600</name>
</gene>
<sequence length="146" mass="17296">MMAYDEMYRIFNSFRQVSQTFHRNFWVDEGNGEIEVTRIQLLVLSILIDHPNIGLSELAELCHMGNSTMSGVIDRLVKAELVVRERCLQDRRSLELHVTEKGKEIQEKMYQLFMKRVAPMMDLPKEDIENLLRIHSLMIQKMEKER</sequence>
<dbReference type="InterPro" id="IPR036388">
    <property type="entry name" value="WH-like_DNA-bd_sf"/>
</dbReference>
<dbReference type="Gene3D" id="1.10.10.10">
    <property type="entry name" value="Winged helix-like DNA-binding domain superfamily/Winged helix DNA-binding domain"/>
    <property type="match status" value="1"/>
</dbReference>
<accession>A0ABR8SX90</accession>
<dbReference type="RefSeq" id="WP_191799317.1">
    <property type="nucleotide sequence ID" value="NZ_JACSQL010000002.1"/>
</dbReference>
<dbReference type="PROSITE" id="PS50995">
    <property type="entry name" value="HTH_MARR_2"/>
    <property type="match status" value="1"/>
</dbReference>
<keyword evidence="1" id="KW-0805">Transcription regulation</keyword>
<dbReference type="EMBL" id="JACSQL010000002">
    <property type="protein sequence ID" value="MBD7968122.1"/>
    <property type="molecule type" value="Genomic_DNA"/>
</dbReference>
<dbReference type="Proteomes" id="UP000608071">
    <property type="component" value="Unassembled WGS sequence"/>
</dbReference>
<proteinExistence type="predicted"/>